<dbReference type="EMBL" id="CAJVQC010052354">
    <property type="protein sequence ID" value="CAG8791471.1"/>
    <property type="molecule type" value="Genomic_DNA"/>
</dbReference>
<feature type="non-terminal residue" evidence="1">
    <location>
        <position position="1"/>
    </location>
</feature>
<protein>
    <submittedName>
        <fullName evidence="1">21319_t:CDS:1</fullName>
    </submittedName>
</protein>
<gene>
    <name evidence="1" type="ORF">RPERSI_LOCUS19232</name>
</gene>
<sequence>NSYTEGTYTQSVDKFIDENTDLTPFRKSETAYWTSKLVRHIKTLGYTYPELEKNLTPDELLRSMLRYYHPNLYLQDHWRLTLIVQKNKVGCPFQIRVFLDLPTANASTPTSSPNFAGLMSIFARGKETQCANCKRNVELRVRGNVDLTSCMERLFIDTNPESTRSLEPRQITLVAVLKDGCRIGLEQAGLISATYWSINEGSEYNLDPESWEYKLRGQVYPPKTSQ</sequence>
<proteinExistence type="predicted"/>
<organism evidence="1 2">
    <name type="scientific">Racocetra persica</name>
    <dbReference type="NCBI Taxonomy" id="160502"/>
    <lineage>
        <taxon>Eukaryota</taxon>
        <taxon>Fungi</taxon>
        <taxon>Fungi incertae sedis</taxon>
        <taxon>Mucoromycota</taxon>
        <taxon>Glomeromycotina</taxon>
        <taxon>Glomeromycetes</taxon>
        <taxon>Diversisporales</taxon>
        <taxon>Gigasporaceae</taxon>
        <taxon>Racocetra</taxon>
    </lineage>
</organism>
<keyword evidence="2" id="KW-1185">Reference proteome</keyword>
<evidence type="ECO:0000313" key="1">
    <source>
        <dbReference type="EMBL" id="CAG8791471.1"/>
    </source>
</evidence>
<dbReference type="Proteomes" id="UP000789920">
    <property type="component" value="Unassembled WGS sequence"/>
</dbReference>
<reference evidence="1" key="1">
    <citation type="submission" date="2021-06" db="EMBL/GenBank/DDBJ databases">
        <authorList>
            <person name="Kallberg Y."/>
            <person name="Tangrot J."/>
            <person name="Rosling A."/>
        </authorList>
    </citation>
    <scope>NUCLEOTIDE SEQUENCE</scope>
    <source>
        <strain evidence="1">MA461A</strain>
    </source>
</reference>
<comment type="caution">
    <text evidence="1">The sequence shown here is derived from an EMBL/GenBank/DDBJ whole genome shotgun (WGS) entry which is preliminary data.</text>
</comment>
<name>A0ACA9RFM9_9GLOM</name>
<accession>A0ACA9RFM9</accession>
<evidence type="ECO:0000313" key="2">
    <source>
        <dbReference type="Proteomes" id="UP000789920"/>
    </source>
</evidence>